<organism evidence="1 2">
    <name type="scientific">Neptunitalea lumnitzerae</name>
    <dbReference type="NCBI Taxonomy" id="2965509"/>
    <lineage>
        <taxon>Bacteria</taxon>
        <taxon>Pseudomonadati</taxon>
        <taxon>Bacteroidota</taxon>
        <taxon>Flavobacteriia</taxon>
        <taxon>Flavobacteriales</taxon>
        <taxon>Flavobacteriaceae</taxon>
        <taxon>Neptunitalea</taxon>
    </lineage>
</organism>
<evidence type="ECO:0000313" key="2">
    <source>
        <dbReference type="Proteomes" id="UP001143543"/>
    </source>
</evidence>
<dbReference type="EMBL" id="BRVO01000001">
    <property type="protein sequence ID" value="GLB47666.1"/>
    <property type="molecule type" value="Genomic_DNA"/>
</dbReference>
<reference evidence="1" key="1">
    <citation type="submission" date="2022-07" db="EMBL/GenBank/DDBJ databases">
        <title>Taxonomy of Novel Oxalotrophic and Methylotrophic Bacteria.</title>
        <authorList>
            <person name="Sahin N."/>
            <person name="Tani A."/>
        </authorList>
    </citation>
    <scope>NUCLEOTIDE SEQUENCE</scope>
    <source>
        <strain evidence="1">Y10</strain>
    </source>
</reference>
<gene>
    <name evidence="1" type="ORF">Y10_00340</name>
</gene>
<comment type="caution">
    <text evidence="1">The sequence shown here is derived from an EMBL/GenBank/DDBJ whole genome shotgun (WGS) entry which is preliminary data.</text>
</comment>
<keyword evidence="2" id="KW-1185">Reference proteome</keyword>
<proteinExistence type="predicted"/>
<protein>
    <recommendedName>
        <fullName evidence="3">Lipoprotein</fullName>
    </recommendedName>
</protein>
<accession>A0ABQ5MEC8</accession>
<evidence type="ECO:0000313" key="1">
    <source>
        <dbReference type="EMBL" id="GLB47666.1"/>
    </source>
</evidence>
<dbReference type="Proteomes" id="UP001143543">
    <property type="component" value="Unassembled WGS sequence"/>
</dbReference>
<evidence type="ECO:0008006" key="3">
    <source>
        <dbReference type="Google" id="ProtNLM"/>
    </source>
</evidence>
<name>A0ABQ5MEC8_9FLAO</name>
<sequence length="97" mass="11266">MNAVLVEYISSESENKNAMKKIFLMLIAFGGLTLSFQSCETSQEQKKKEIIEEMKDNDADIKRKKDGDEEKIKMETDEKEVKIKEEDGEIKIKEEMN</sequence>